<reference evidence="1 2" key="1">
    <citation type="journal article" date="2023" name="Elife">
        <title>Identification of key yeast species and microbe-microbe interactions impacting larval growth of Drosophila in the wild.</title>
        <authorList>
            <person name="Mure A."/>
            <person name="Sugiura Y."/>
            <person name="Maeda R."/>
            <person name="Honda K."/>
            <person name="Sakurai N."/>
            <person name="Takahashi Y."/>
            <person name="Watada M."/>
            <person name="Katoh T."/>
            <person name="Gotoh A."/>
            <person name="Gotoh Y."/>
            <person name="Taniguchi I."/>
            <person name="Nakamura K."/>
            <person name="Hayashi T."/>
            <person name="Katayama T."/>
            <person name="Uemura T."/>
            <person name="Hattori Y."/>
        </authorList>
    </citation>
    <scope>NUCLEOTIDE SEQUENCE [LARGE SCALE GENOMIC DNA]</scope>
    <source>
        <strain evidence="1 2">SC-9</strain>
    </source>
</reference>
<dbReference type="Proteomes" id="UP001360560">
    <property type="component" value="Unassembled WGS sequence"/>
</dbReference>
<accession>A0AAV5QQ19</accession>
<gene>
    <name evidence="1" type="ORF">DASC09_043330</name>
</gene>
<comment type="caution">
    <text evidence="1">The sequence shown here is derived from an EMBL/GenBank/DDBJ whole genome shotgun (WGS) entry which is preliminary data.</text>
</comment>
<proteinExistence type="predicted"/>
<protein>
    <submittedName>
        <fullName evidence="1">Uncharacterized protein</fullName>
    </submittedName>
</protein>
<name>A0AAV5QQ19_9ASCO</name>
<keyword evidence="2" id="KW-1185">Reference proteome</keyword>
<dbReference type="EMBL" id="BTFZ01000011">
    <property type="protein sequence ID" value="GMM37008.1"/>
    <property type="molecule type" value="Genomic_DNA"/>
</dbReference>
<evidence type="ECO:0000313" key="2">
    <source>
        <dbReference type="Proteomes" id="UP001360560"/>
    </source>
</evidence>
<dbReference type="GeneID" id="90074983"/>
<evidence type="ECO:0000313" key="1">
    <source>
        <dbReference type="EMBL" id="GMM37008.1"/>
    </source>
</evidence>
<dbReference type="AlphaFoldDB" id="A0AAV5QQ19"/>
<dbReference type="RefSeq" id="XP_064854004.1">
    <property type="nucleotide sequence ID" value="XM_064997932.1"/>
</dbReference>
<organism evidence="1 2">
    <name type="scientific">Saccharomycopsis crataegensis</name>
    <dbReference type="NCBI Taxonomy" id="43959"/>
    <lineage>
        <taxon>Eukaryota</taxon>
        <taxon>Fungi</taxon>
        <taxon>Dikarya</taxon>
        <taxon>Ascomycota</taxon>
        <taxon>Saccharomycotina</taxon>
        <taxon>Saccharomycetes</taxon>
        <taxon>Saccharomycopsidaceae</taxon>
        <taxon>Saccharomycopsis</taxon>
    </lineage>
</organism>
<sequence length="63" mass="7618">MSPKTELENVQSFHQLSDNQSVIKIFEREMFEPRKWDIKFKAVMELIPKELETGRYAHYDDKD</sequence>